<dbReference type="Pfam" id="PF18766">
    <property type="entry name" value="SWI2_SNF2"/>
    <property type="match status" value="1"/>
</dbReference>
<dbReference type="InterPro" id="IPR040980">
    <property type="entry name" value="SWI2_SNF2"/>
</dbReference>
<dbReference type="Gene3D" id="3.40.50.300">
    <property type="entry name" value="P-loop containing nucleotide triphosphate hydrolases"/>
    <property type="match status" value="2"/>
</dbReference>
<dbReference type="GO" id="GO:0009035">
    <property type="term" value="F:type I site-specific deoxyribonuclease activity"/>
    <property type="evidence" value="ECO:0007669"/>
    <property type="project" value="UniProtKB-EC"/>
</dbReference>
<dbReference type="InterPro" id="IPR004473">
    <property type="entry name" value="Restrct_endonuc_typeI_HsdR"/>
</dbReference>
<keyword evidence="9 11" id="KW-0067">ATP-binding</keyword>
<dbReference type="NCBIfam" id="TIGR00348">
    <property type="entry name" value="hsdR"/>
    <property type="match status" value="1"/>
</dbReference>
<dbReference type="RefSeq" id="WP_185177659.1">
    <property type="nucleotide sequence ID" value="NZ_CBCSEP010000003.1"/>
</dbReference>
<evidence type="ECO:0000256" key="11">
    <source>
        <dbReference type="RuleBase" id="RU364115"/>
    </source>
</evidence>
<evidence type="ECO:0000256" key="2">
    <source>
        <dbReference type="ARBA" id="ARBA00008598"/>
    </source>
</evidence>
<dbReference type="PANTHER" id="PTHR30195">
    <property type="entry name" value="TYPE I SITE-SPECIFIC DEOXYRIBONUCLEASE PROTEIN SUBUNIT M AND R"/>
    <property type="match status" value="1"/>
</dbReference>
<evidence type="ECO:0000256" key="6">
    <source>
        <dbReference type="ARBA" id="ARBA00022747"/>
    </source>
</evidence>
<evidence type="ECO:0000313" key="13">
    <source>
        <dbReference type="EMBL" id="MBB6676366.1"/>
    </source>
</evidence>
<evidence type="ECO:0000256" key="3">
    <source>
        <dbReference type="ARBA" id="ARBA00011296"/>
    </source>
</evidence>
<dbReference type="CDD" id="cd22332">
    <property type="entry name" value="HsdR_N"/>
    <property type="match status" value="1"/>
</dbReference>
<dbReference type="AlphaFoldDB" id="A0A841T8I2"/>
<dbReference type="InterPro" id="IPR014001">
    <property type="entry name" value="Helicase_ATP-bd"/>
</dbReference>
<accession>A0A841T8I2</accession>
<organism evidence="13 14">
    <name type="scientific">Cohnella lubricantis</name>
    <dbReference type="NCBI Taxonomy" id="2163172"/>
    <lineage>
        <taxon>Bacteria</taxon>
        <taxon>Bacillati</taxon>
        <taxon>Bacillota</taxon>
        <taxon>Bacilli</taxon>
        <taxon>Bacillales</taxon>
        <taxon>Paenibacillaceae</taxon>
        <taxon>Cohnella</taxon>
    </lineage>
</organism>
<sequence length="1016" mass="115373">MANGLYETDFEEATIGRLQAIGYEYTHAMNLFGRTSLNEVVLRDRLEAFLKKTYPGIPAQHIPALVSRFADPDGVTLLQRNQRFHEMLVKGIDFSYEEKGEHVFHHVYPVNWDEPITNNFLVVNQLSIEGKMARRPDLIIYVNGLPLVVFELKSPYSEQATIEYAYNQITNYTYDIAQLFNYNAFAVISDGILTLHGIPGAPYEFYAAWKSTDGKEVDNNITNSMRTLIQGMFPKERLLDYIRNFIVFMKDGNKEAIKIGAKYHQYFGVRFAVEHAVRATRPEGDRKIGVLWHATGSGKSLSMLFFSGILSRHPEMDNPTIVIQVDRSDLDGQLHETFVQGTSLVGNVHHAENANELRELLRNEAGQIIFSTIEKFRLKDGEGEFPVCSERRNIIVISDEAHRTQYSFDGFAGNLRRALPNASHVGFTGTPITFADRNTFELFGNVIHIYDMQQATLDGATLRIYYESRLIPLDLENAGFDEEFKQIVSQVGDGKWDEQRAKWAALEKVVGTSERLETLAKDIVGHFQKAASPEAKGMIVCMSREICVRLYEKMRKIDGCPPIEIVMTGDIDKDPPSWRQKQPGSEFAHIKSKEEQESVKARLRDPNDPLKFVIVRDMWLTGTDIPPLTYLYVDKPIKGHGLIQAIARVNRVYPGKTGGVVVDYIGIAEALKEATHRYTQGGGKGKPAGSIEDEAVPIFFEALEAVRALIPPDIDITDWRAKPKVEREDWIADFVGFLMGPDEDTYLNAQAKLDKGYQLVKHLPAVIPHANEVLLYEIAAIQIKKFKIAGDPDDKPKNIEEELKKLIDRSIGAREEAVDLFEKAGLEKPDISILDEAFLADFEQKPHVDLRLKLLQKLLEEEIFYLVKQKNALGKELSKLLEKTINDYHNRVITATAVAQMMVEAKKKMDEERKKKETLGLSDEEMAFYYIIENMGNDAFSNEFISGLIRKVVAAMKKEFQIDWTNPHRADVLAKVSNAVKMVLIREKIKGEQLRFLTNAIIDQAKEKYKDWPIEA</sequence>
<proteinExistence type="inferred from homology"/>
<dbReference type="InterPro" id="IPR055180">
    <property type="entry name" value="HsdR_RecA-like_helicase_dom_2"/>
</dbReference>
<dbReference type="Pfam" id="PF22679">
    <property type="entry name" value="T1R_D3-like"/>
    <property type="match status" value="1"/>
</dbReference>
<evidence type="ECO:0000256" key="8">
    <source>
        <dbReference type="ARBA" id="ARBA00022801"/>
    </source>
</evidence>
<keyword evidence="6 11" id="KW-0680">Restriction system</keyword>
<keyword evidence="5 11" id="KW-0547">Nucleotide-binding</keyword>
<evidence type="ECO:0000256" key="10">
    <source>
        <dbReference type="ARBA" id="ARBA00023125"/>
    </source>
</evidence>
<evidence type="ECO:0000256" key="5">
    <source>
        <dbReference type="ARBA" id="ARBA00022741"/>
    </source>
</evidence>
<dbReference type="Pfam" id="PF11867">
    <property type="entry name" value="T1RH-like_C"/>
    <property type="match status" value="1"/>
</dbReference>
<dbReference type="InterPro" id="IPR027417">
    <property type="entry name" value="P-loop_NTPase"/>
</dbReference>
<dbReference type="GO" id="GO:0005524">
    <property type="term" value="F:ATP binding"/>
    <property type="evidence" value="ECO:0007669"/>
    <property type="project" value="UniProtKB-KW"/>
</dbReference>
<dbReference type="Proteomes" id="UP000574133">
    <property type="component" value="Unassembled WGS sequence"/>
</dbReference>
<gene>
    <name evidence="13" type="ORF">H4Q31_03390</name>
</gene>
<dbReference type="Pfam" id="PF04313">
    <property type="entry name" value="HSDR_N"/>
    <property type="match status" value="1"/>
</dbReference>
<evidence type="ECO:0000313" key="14">
    <source>
        <dbReference type="Proteomes" id="UP000574133"/>
    </source>
</evidence>
<keyword evidence="7 13" id="KW-0255">Endonuclease</keyword>
<dbReference type="InterPro" id="IPR007409">
    <property type="entry name" value="Restrct_endonuc_type1_HsdR_N"/>
</dbReference>
<keyword evidence="8 11" id="KW-0378">Hydrolase</keyword>
<comment type="subunit">
    <text evidence="3 11">The type I restriction/modification system is composed of three polypeptides R, M and S.</text>
</comment>
<name>A0A841T8I2_9BACL</name>
<comment type="function">
    <text evidence="11">Subunit R is required for both nuclease and ATPase activities, but not for modification.</text>
</comment>
<evidence type="ECO:0000256" key="9">
    <source>
        <dbReference type="ARBA" id="ARBA00022840"/>
    </source>
</evidence>
<evidence type="ECO:0000259" key="12">
    <source>
        <dbReference type="PROSITE" id="PS51192"/>
    </source>
</evidence>
<keyword evidence="10 11" id="KW-0238">DNA-binding</keyword>
<comment type="similarity">
    <text evidence="2 11">Belongs to the HsdR family.</text>
</comment>
<dbReference type="InterPro" id="IPR051268">
    <property type="entry name" value="Type-I_R_enzyme_R_subunit"/>
</dbReference>
<dbReference type="EC" id="3.1.21.3" evidence="11"/>
<dbReference type="SMART" id="SM00487">
    <property type="entry name" value="DEXDc"/>
    <property type="match status" value="1"/>
</dbReference>
<dbReference type="SUPFAM" id="SSF52540">
    <property type="entry name" value="P-loop containing nucleoside triphosphate hydrolases"/>
    <property type="match status" value="2"/>
</dbReference>
<evidence type="ECO:0000256" key="1">
    <source>
        <dbReference type="ARBA" id="ARBA00000851"/>
    </source>
</evidence>
<evidence type="ECO:0000256" key="7">
    <source>
        <dbReference type="ARBA" id="ARBA00022759"/>
    </source>
</evidence>
<protein>
    <recommendedName>
        <fullName evidence="11">Type I restriction enzyme endonuclease subunit</fullName>
        <shortName evidence="11">R protein</shortName>
        <ecNumber evidence="11">3.1.21.3</ecNumber>
    </recommendedName>
    <alternativeName>
        <fullName evidence="11">Type-1 restriction enzyme R protein</fullName>
    </alternativeName>
</protein>
<evidence type="ECO:0000256" key="4">
    <source>
        <dbReference type="ARBA" id="ARBA00022722"/>
    </source>
</evidence>
<reference evidence="13 14" key="1">
    <citation type="submission" date="2020-08" db="EMBL/GenBank/DDBJ databases">
        <title>Cohnella phylogeny.</title>
        <authorList>
            <person name="Dunlap C."/>
        </authorList>
    </citation>
    <scope>NUCLEOTIDE SEQUENCE [LARGE SCALE GENOMIC DNA]</scope>
    <source>
        <strain evidence="13 14">DSM 103658</strain>
    </source>
</reference>
<dbReference type="GO" id="GO:0003677">
    <property type="term" value="F:DNA binding"/>
    <property type="evidence" value="ECO:0007669"/>
    <property type="project" value="UniProtKB-KW"/>
</dbReference>
<feature type="domain" description="Helicase ATP-binding" evidence="12">
    <location>
        <begin position="280"/>
        <end position="449"/>
    </location>
</feature>
<comment type="catalytic activity">
    <reaction evidence="1 11">
        <text>Endonucleolytic cleavage of DNA to give random double-stranded fragments with terminal 5'-phosphates, ATP is simultaneously hydrolyzed.</text>
        <dbReference type="EC" id="3.1.21.3"/>
    </reaction>
</comment>
<comment type="caution">
    <text evidence="13">The sequence shown here is derived from an EMBL/GenBank/DDBJ whole genome shotgun (WGS) entry which is preliminary data.</text>
</comment>
<dbReference type="CDD" id="cd18800">
    <property type="entry name" value="SF2_C_EcoR124I-like"/>
    <property type="match status" value="1"/>
</dbReference>
<dbReference type="CDD" id="cd18030">
    <property type="entry name" value="DEXHc_RE_I_HsdR"/>
    <property type="match status" value="1"/>
</dbReference>
<dbReference type="GO" id="GO:0009307">
    <property type="term" value="P:DNA restriction-modification system"/>
    <property type="evidence" value="ECO:0007669"/>
    <property type="project" value="UniProtKB-KW"/>
</dbReference>
<dbReference type="Gene3D" id="3.90.1570.50">
    <property type="match status" value="1"/>
</dbReference>
<keyword evidence="14" id="KW-1185">Reference proteome</keyword>
<keyword evidence="4" id="KW-0540">Nuclease</keyword>
<dbReference type="PANTHER" id="PTHR30195:SF15">
    <property type="entry name" value="TYPE I RESTRICTION ENZYME HINDI ENDONUCLEASE SUBUNIT"/>
    <property type="match status" value="1"/>
</dbReference>
<dbReference type="PROSITE" id="PS51192">
    <property type="entry name" value="HELICASE_ATP_BIND_1"/>
    <property type="match status" value="1"/>
</dbReference>
<dbReference type="EMBL" id="JACJVN010000015">
    <property type="protein sequence ID" value="MBB6676366.1"/>
    <property type="molecule type" value="Genomic_DNA"/>
</dbReference>
<dbReference type="InterPro" id="IPR021810">
    <property type="entry name" value="T1RH-like_C"/>
</dbReference>